<dbReference type="InterPro" id="IPR005467">
    <property type="entry name" value="His_kinase_dom"/>
</dbReference>
<dbReference type="InterPro" id="IPR036097">
    <property type="entry name" value="HisK_dim/P_sf"/>
</dbReference>
<feature type="domain" description="Protein kinase" evidence="8">
    <location>
        <begin position="8"/>
        <end position="271"/>
    </location>
</feature>
<dbReference type="Pfam" id="PF13191">
    <property type="entry name" value="AAA_16"/>
    <property type="match status" value="1"/>
</dbReference>
<dbReference type="InterPro" id="IPR011009">
    <property type="entry name" value="Kinase-like_dom_sf"/>
</dbReference>
<dbReference type="PANTHER" id="PTHR43642:SF1">
    <property type="entry name" value="HYBRID SIGNAL TRANSDUCTION HISTIDINE KINASE G"/>
    <property type="match status" value="1"/>
</dbReference>
<feature type="coiled-coil region" evidence="6">
    <location>
        <begin position="731"/>
        <end position="758"/>
    </location>
</feature>
<evidence type="ECO:0000256" key="4">
    <source>
        <dbReference type="ARBA" id="ARBA00022679"/>
    </source>
</evidence>
<dbReference type="PROSITE" id="PS50109">
    <property type="entry name" value="HIS_KIN"/>
    <property type="match status" value="1"/>
</dbReference>
<dbReference type="SUPFAM" id="SSF55781">
    <property type="entry name" value="GAF domain-like"/>
    <property type="match status" value="1"/>
</dbReference>
<reference evidence="11 12" key="1">
    <citation type="submission" date="2019-06" db="EMBL/GenBank/DDBJ databases">
        <title>Persicimonas caeni gen. nov., sp. nov., a predatory bacterium isolated from solar saltern.</title>
        <authorList>
            <person name="Wang S."/>
        </authorList>
    </citation>
    <scope>NUCLEOTIDE SEQUENCE [LARGE SCALE GENOMIC DNA]</scope>
    <source>
        <strain evidence="11 12">YN101</strain>
    </source>
</reference>
<proteinExistence type="predicted"/>
<gene>
    <name evidence="11" type="ORF">FIV42_07820</name>
</gene>
<dbReference type="InterPro" id="IPR011990">
    <property type="entry name" value="TPR-like_helical_dom_sf"/>
</dbReference>
<dbReference type="SUPFAM" id="SSF56112">
    <property type="entry name" value="Protein kinase-like (PK-like)"/>
    <property type="match status" value="1"/>
</dbReference>
<keyword evidence="12" id="KW-1185">Reference proteome</keyword>
<dbReference type="Gene3D" id="3.30.450.20">
    <property type="entry name" value="PAS domain"/>
    <property type="match status" value="1"/>
</dbReference>
<evidence type="ECO:0000313" key="12">
    <source>
        <dbReference type="Proteomes" id="UP000315995"/>
    </source>
</evidence>
<accession>A0A5B8Y1P2</accession>
<dbReference type="PROSITE" id="PS50011">
    <property type="entry name" value="PROTEIN_KINASE_DOM"/>
    <property type="match status" value="1"/>
</dbReference>
<dbReference type="GO" id="GO:0000155">
    <property type="term" value="F:phosphorelay sensor kinase activity"/>
    <property type="evidence" value="ECO:0007669"/>
    <property type="project" value="InterPro"/>
</dbReference>
<dbReference type="Gene3D" id="3.30.565.10">
    <property type="entry name" value="Histidine kinase-like ATPase, C-terminal domain"/>
    <property type="match status" value="1"/>
</dbReference>
<dbReference type="InterPro" id="IPR000014">
    <property type="entry name" value="PAS"/>
</dbReference>
<dbReference type="Proteomes" id="UP000315995">
    <property type="component" value="Chromosome"/>
</dbReference>
<comment type="catalytic activity">
    <reaction evidence="1">
        <text>ATP + protein L-histidine = ADP + protein N-phospho-L-histidine.</text>
        <dbReference type="EC" id="2.7.13.3"/>
    </reaction>
</comment>
<dbReference type="CDD" id="cd14014">
    <property type="entry name" value="STKc_PknB_like"/>
    <property type="match status" value="1"/>
</dbReference>
<dbReference type="Pfam" id="PF02518">
    <property type="entry name" value="HATPase_c"/>
    <property type="match status" value="1"/>
</dbReference>
<evidence type="ECO:0000313" key="11">
    <source>
        <dbReference type="EMBL" id="QDG50641.1"/>
    </source>
</evidence>
<dbReference type="InterPro" id="IPR041664">
    <property type="entry name" value="AAA_16"/>
</dbReference>
<dbReference type="Pfam" id="PF08447">
    <property type="entry name" value="PAS_3"/>
    <property type="match status" value="1"/>
</dbReference>
<dbReference type="NCBIfam" id="TIGR00229">
    <property type="entry name" value="sensory_box"/>
    <property type="match status" value="1"/>
</dbReference>
<keyword evidence="3" id="KW-0597">Phosphoprotein</keyword>
<evidence type="ECO:0000256" key="7">
    <source>
        <dbReference type="SAM" id="MobiDB-lite"/>
    </source>
</evidence>
<dbReference type="InterPro" id="IPR029016">
    <property type="entry name" value="GAF-like_dom_sf"/>
</dbReference>
<dbReference type="InterPro" id="IPR003018">
    <property type="entry name" value="GAF"/>
</dbReference>
<feature type="domain" description="PAC" evidence="10">
    <location>
        <begin position="1563"/>
        <end position="1615"/>
    </location>
</feature>
<dbReference type="Pfam" id="PF00069">
    <property type="entry name" value="Pkinase"/>
    <property type="match status" value="1"/>
</dbReference>
<dbReference type="FunFam" id="3.30.565.10:FF:000006">
    <property type="entry name" value="Sensor histidine kinase WalK"/>
    <property type="match status" value="1"/>
</dbReference>
<dbReference type="PRINTS" id="PR00344">
    <property type="entry name" value="BCTRLSENSOR"/>
</dbReference>
<dbReference type="Gene3D" id="1.10.287.130">
    <property type="match status" value="1"/>
</dbReference>
<dbReference type="RefSeq" id="WP_141197133.1">
    <property type="nucleotide sequence ID" value="NZ_CP041186.1"/>
</dbReference>
<dbReference type="InterPro" id="IPR027417">
    <property type="entry name" value="P-loop_NTPase"/>
</dbReference>
<sequence length="1838" mass="205335">MTGQIRDYDLLAKLYGSARTVVYRARKVDGGPTYILKVLSESHPTPRALVRYRHEFDITRALDGDGIIEVYGLEKHLRGLVMVLEDIGGESLAQTLRRRQFELEEFLEVAIAVTEALGQVHAQGVIHKDINPANIVWNETTGQVKLIDFGIATSLAREWPSGDDPNESHGTLAYMSPEQTGRTSRPLDYRTDFYSLGATFYEMLTGQRPCDGEDELAVFHCHLAQVPRPPHELRLAVPRAVSDIVLRLLAKPAEERYQSAHGLRCDLQRCLDALRARGAVEPFELGEHDVRATLQVSQKLYGRSGELARLLEALEDAAAGARKLVLLTGPGGVGKSALVRETQTAMLGRRVRLAASKFDQNKRDVPHSGCAQALEALISQILGLPADEVERWRARAEEALESNGALLAEIAPDIEALLGPQPELPPMTPEEARHRLGRAVSRFLALFAEPERPLTLFFDDLQWADAASLELIATLLGHDELDHLLIIGAYRAAEIAPTHPLQATLLQLEERTVEVESIPVEPLSCEHVQALVADTLQAEPAAVDTLARLIHEKTSGNPYFVNRFIEDLYARDLLWFDARAGKWCWSDEAIEQAALTDNVVELLIERLRTLPEPTCEALQMAALLGRQFHLGELADACDSSDEALYKDLLPAVESGIVRTNSRPELSDVSDDEAPLVVRRLGFPHDRVQEAAAQLLSAEDRPQAELKVGRILHERMRQEEGEALLFDVVGHLDAARQIIDEETERLDLARLNVRAARRAMGSLAFTAASHYLEAAHELLPDAIWQVDAPLAMDVLRLRGETESQLGHFELAEELLERALEHTDDPVERAKLHTLLVRQYANRAQLAEALDTVVECLTELGVDFPVDELDIAMGDQFSRVQARLGGESIATLTERPHIDHPAYEAALHILGAFHPAAGILDQRLLLLDGLKAIELSLEIGVRPETVLGLAVYGLVLVRYGRFEEAYQAGALSLELAARFDEEFLAAHAGMLQGGMVAHWARPLDESIAVLVRAQRDGLRSGNLQFAGFAAVHRVYQQFCRGKNLVDLAEQIESALELAERTNNTIALDQVTTTRRLTRHLRGETDDDDFVEGRTDEWAADLLERYRSRDNDAVVTSMAGARGILHLHYGRPHKALDDLERVQSNLTALLDTIDVSRDTFYVAMAHAACAQGASAGQGQKDKRQEHLESLVELRERIAFWCEACRENFEHQLELVDAEIAWLHGELFDALDHFDHAVELARQRGFTEMEALAYERAAELWLSRDKARFARTYIKEAIYAYRLWGATRKVEWLEARHAELLASVEADLADSPSGSGGAELDITSVFRASESIARRIEVDELLTTLMQVTAANAGAQRGAFFLVEPRGVLLAVEGEAGAKPRLVAPPQKLGHWKGGARSVVRYVARTGEPVVLARATDDERFQNDRYVREHQLRSVLCMPVEEAGELRGVLYLENNLSDAAFTENRLRVLNILAGHIAVSLSKAQLYETVHEEKERFRQLAENIHEVLWLMDWPSRQIVYVSPAYSHTWGRPLPNLPIGLDRWVEAVVPDDRDHVRDALDHKLDVGDYDIIYEIERPSGARRWIRERGFPIRREDGQTIRIAGIAEDITRQHEVEKMKDEFISIVSHELRTPLTPIKGIFEILGRDEKFAGDVATERMIELGLRNSNRLLKLIDDLLDIQKLSLSTIHFDNELVDVAAVVSEALQINEPLGDSKNIDFVLDVDEPHLEVHADRERLMQVFTNLLSNAVKFSEPSQRVEMHIARVDDHARVSVTDHGTGIPEEAQERVFQKFVQADSSMTRKHGGTGLGLAISQAIVERLGGRIYFESEVDEGTTFFVELPLVG</sequence>
<dbReference type="OrthoDB" id="5521237at2"/>
<feature type="region of interest" description="Disordered" evidence="7">
    <location>
        <begin position="159"/>
        <end position="184"/>
    </location>
</feature>
<evidence type="ECO:0000259" key="10">
    <source>
        <dbReference type="PROSITE" id="PS50113"/>
    </source>
</evidence>
<dbReference type="SUPFAM" id="SSF47384">
    <property type="entry name" value="Homodimeric domain of signal transducing histidine kinase"/>
    <property type="match status" value="1"/>
</dbReference>
<evidence type="ECO:0000259" key="8">
    <source>
        <dbReference type="PROSITE" id="PS50011"/>
    </source>
</evidence>
<dbReference type="Gene3D" id="3.30.450.40">
    <property type="match status" value="1"/>
</dbReference>
<dbReference type="SMART" id="SM00387">
    <property type="entry name" value="HATPase_c"/>
    <property type="match status" value="1"/>
</dbReference>
<dbReference type="SMART" id="SM00065">
    <property type="entry name" value="GAF"/>
    <property type="match status" value="1"/>
</dbReference>
<feature type="domain" description="Histidine kinase" evidence="9">
    <location>
        <begin position="1619"/>
        <end position="1838"/>
    </location>
</feature>
<evidence type="ECO:0000256" key="5">
    <source>
        <dbReference type="ARBA" id="ARBA00022777"/>
    </source>
</evidence>
<protein>
    <recommendedName>
        <fullName evidence="2">histidine kinase</fullName>
        <ecNumber evidence="2">2.7.13.3</ecNumber>
    </recommendedName>
</protein>
<evidence type="ECO:0000259" key="9">
    <source>
        <dbReference type="PROSITE" id="PS50109"/>
    </source>
</evidence>
<dbReference type="InterPro" id="IPR003661">
    <property type="entry name" value="HisK_dim/P_dom"/>
</dbReference>
<dbReference type="PROSITE" id="PS50113">
    <property type="entry name" value="PAC"/>
    <property type="match status" value="1"/>
</dbReference>
<dbReference type="SUPFAM" id="SSF55874">
    <property type="entry name" value="ATPase domain of HSP90 chaperone/DNA topoisomerase II/histidine kinase"/>
    <property type="match status" value="1"/>
</dbReference>
<dbReference type="PANTHER" id="PTHR43642">
    <property type="entry name" value="HYBRID SIGNAL TRANSDUCTION HISTIDINE KINASE G"/>
    <property type="match status" value="1"/>
</dbReference>
<dbReference type="SMART" id="SM00091">
    <property type="entry name" value="PAS"/>
    <property type="match status" value="1"/>
</dbReference>
<dbReference type="SUPFAM" id="SSF55785">
    <property type="entry name" value="PYP-like sensor domain (PAS domain)"/>
    <property type="match status" value="1"/>
</dbReference>
<dbReference type="SUPFAM" id="SSF48452">
    <property type="entry name" value="TPR-like"/>
    <property type="match status" value="1"/>
</dbReference>
<dbReference type="SUPFAM" id="SSF52540">
    <property type="entry name" value="P-loop containing nucleoside triphosphate hydrolases"/>
    <property type="match status" value="1"/>
</dbReference>
<dbReference type="GO" id="GO:0005524">
    <property type="term" value="F:ATP binding"/>
    <property type="evidence" value="ECO:0007669"/>
    <property type="project" value="InterPro"/>
</dbReference>
<keyword evidence="4" id="KW-0808">Transferase</keyword>
<evidence type="ECO:0000256" key="3">
    <source>
        <dbReference type="ARBA" id="ARBA00022553"/>
    </source>
</evidence>
<dbReference type="EMBL" id="CP041186">
    <property type="protein sequence ID" value="QDG50641.1"/>
    <property type="molecule type" value="Genomic_DNA"/>
</dbReference>
<organism evidence="11 12">
    <name type="scientific">Persicimonas caeni</name>
    <dbReference type="NCBI Taxonomy" id="2292766"/>
    <lineage>
        <taxon>Bacteria</taxon>
        <taxon>Deltaproteobacteria</taxon>
        <taxon>Bradymonadales</taxon>
        <taxon>Bradymonadaceae</taxon>
        <taxon>Persicimonas</taxon>
    </lineage>
</organism>
<name>A0A4Y6PQM7_PERCE</name>
<dbReference type="CDD" id="cd16922">
    <property type="entry name" value="HATPase_EvgS-ArcB-TorS-like"/>
    <property type="match status" value="1"/>
</dbReference>
<dbReference type="EC" id="2.7.13.3" evidence="2"/>
<evidence type="ECO:0000256" key="2">
    <source>
        <dbReference type="ARBA" id="ARBA00012438"/>
    </source>
</evidence>
<dbReference type="CDD" id="cd00130">
    <property type="entry name" value="PAS"/>
    <property type="match status" value="1"/>
</dbReference>
<dbReference type="Gene3D" id="1.25.40.10">
    <property type="entry name" value="Tetratricopeptide repeat domain"/>
    <property type="match status" value="1"/>
</dbReference>
<evidence type="ECO:0000256" key="1">
    <source>
        <dbReference type="ARBA" id="ARBA00000085"/>
    </source>
</evidence>
<dbReference type="InterPro" id="IPR036890">
    <property type="entry name" value="HATPase_C_sf"/>
</dbReference>
<dbReference type="CDD" id="cd00082">
    <property type="entry name" value="HisKA"/>
    <property type="match status" value="1"/>
</dbReference>
<dbReference type="SMART" id="SM00388">
    <property type="entry name" value="HisKA"/>
    <property type="match status" value="1"/>
</dbReference>
<dbReference type="InterPro" id="IPR001610">
    <property type="entry name" value="PAC"/>
</dbReference>
<dbReference type="InterPro" id="IPR013655">
    <property type="entry name" value="PAS_fold_3"/>
</dbReference>
<dbReference type="Pfam" id="PF00512">
    <property type="entry name" value="HisKA"/>
    <property type="match status" value="1"/>
</dbReference>
<keyword evidence="6" id="KW-0175">Coiled coil</keyword>
<dbReference type="InterPro" id="IPR003594">
    <property type="entry name" value="HATPase_dom"/>
</dbReference>
<dbReference type="InterPro" id="IPR000719">
    <property type="entry name" value="Prot_kinase_dom"/>
</dbReference>
<dbReference type="InterPro" id="IPR035965">
    <property type="entry name" value="PAS-like_dom_sf"/>
</dbReference>
<dbReference type="Gene3D" id="3.40.50.300">
    <property type="entry name" value="P-loop containing nucleotide triphosphate hydrolases"/>
    <property type="match status" value="1"/>
</dbReference>
<dbReference type="Pfam" id="PF01590">
    <property type="entry name" value="GAF"/>
    <property type="match status" value="1"/>
</dbReference>
<dbReference type="InterPro" id="IPR004358">
    <property type="entry name" value="Sig_transdc_His_kin-like_C"/>
</dbReference>
<keyword evidence="5" id="KW-0418">Kinase</keyword>
<accession>A0A4Y6PQM7</accession>
<dbReference type="InterPro" id="IPR000700">
    <property type="entry name" value="PAS-assoc_C"/>
</dbReference>
<evidence type="ECO:0000256" key="6">
    <source>
        <dbReference type="SAM" id="Coils"/>
    </source>
</evidence>
<dbReference type="Gene3D" id="1.10.510.10">
    <property type="entry name" value="Transferase(Phosphotransferase) domain 1"/>
    <property type="match status" value="1"/>
</dbReference>
<dbReference type="SMART" id="SM00086">
    <property type="entry name" value="PAC"/>
    <property type="match status" value="1"/>
</dbReference>
<dbReference type="InterPro" id="IPR053159">
    <property type="entry name" value="Hybrid_Histidine_Kinase"/>
</dbReference>